<gene>
    <name evidence="3" type="ORF">RND71_030006</name>
</gene>
<dbReference type="GO" id="GO:0003723">
    <property type="term" value="F:RNA binding"/>
    <property type="evidence" value="ECO:0007669"/>
    <property type="project" value="TreeGrafter"/>
</dbReference>
<proteinExistence type="predicted"/>
<evidence type="ECO:0000256" key="1">
    <source>
        <dbReference type="SAM" id="MobiDB-lite"/>
    </source>
</evidence>
<evidence type="ECO:0000313" key="4">
    <source>
        <dbReference type="Proteomes" id="UP001291623"/>
    </source>
</evidence>
<feature type="region of interest" description="Disordered" evidence="1">
    <location>
        <begin position="1930"/>
        <end position="1968"/>
    </location>
</feature>
<feature type="compositionally biased region" description="Pro residues" evidence="1">
    <location>
        <begin position="1958"/>
        <end position="1967"/>
    </location>
</feature>
<feature type="chain" id="PRO_5041898070" description="Virilizer N-terminal domain-containing protein" evidence="2">
    <location>
        <begin position="21"/>
        <end position="2341"/>
    </location>
</feature>
<organism evidence="3 4">
    <name type="scientific">Anisodus tanguticus</name>
    <dbReference type="NCBI Taxonomy" id="243964"/>
    <lineage>
        <taxon>Eukaryota</taxon>
        <taxon>Viridiplantae</taxon>
        <taxon>Streptophyta</taxon>
        <taxon>Embryophyta</taxon>
        <taxon>Tracheophyta</taxon>
        <taxon>Spermatophyta</taxon>
        <taxon>Magnoliopsida</taxon>
        <taxon>eudicotyledons</taxon>
        <taxon>Gunneridae</taxon>
        <taxon>Pentapetalae</taxon>
        <taxon>asterids</taxon>
        <taxon>lamiids</taxon>
        <taxon>Solanales</taxon>
        <taxon>Solanaceae</taxon>
        <taxon>Solanoideae</taxon>
        <taxon>Hyoscyameae</taxon>
        <taxon>Anisodus</taxon>
    </lineage>
</organism>
<dbReference type="PANTHER" id="PTHR23185">
    <property type="entry name" value="PROTEIN VIRILIZER HOMOLOG"/>
    <property type="match status" value="1"/>
</dbReference>
<feature type="region of interest" description="Disordered" evidence="1">
    <location>
        <begin position="1540"/>
        <end position="1641"/>
    </location>
</feature>
<dbReference type="PANTHER" id="PTHR23185:SF0">
    <property type="entry name" value="PROTEIN VIRILIZER HOMOLOG"/>
    <property type="match status" value="1"/>
</dbReference>
<feature type="region of interest" description="Disordered" evidence="1">
    <location>
        <begin position="1850"/>
        <end position="1887"/>
    </location>
</feature>
<evidence type="ECO:0000256" key="2">
    <source>
        <dbReference type="SAM" id="SignalP"/>
    </source>
</evidence>
<feature type="compositionally biased region" description="Basic and acidic residues" evidence="1">
    <location>
        <begin position="1608"/>
        <end position="1619"/>
    </location>
</feature>
<dbReference type="GO" id="GO:0036396">
    <property type="term" value="C:RNA N6-methyladenosine methyltransferase complex"/>
    <property type="evidence" value="ECO:0007669"/>
    <property type="project" value="TreeGrafter"/>
</dbReference>
<protein>
    <recommendedName>
        <fullName evidence="5">Virilizer N-terminal domain-containing protein</fullName>
    </recommendedName>
</protein>
<accession>A0AAE1UZ94</accession>
<dbReference type="InterPro" id="IPR026736">
    <property type="entry name" value="Virilizer"/>
</dbReference>
<feature type="compositionally biased region" description="Basic and acidic residues" evidence="1">
    <location>
        <begin position="1678"/>
        <end position="1694"/>
    </location>
</feature>
<comment type="caution">
    <text evidence="3">The sequence shown here is derived from an EMBL/GenBank/DDBJ whole genome shotgun (WGS) entry which is preliminary data.</text>
</comment>
<name>A0AAE1UZ94_9SOLA</name>
<sequence>MYGLALPFILLRATSPPSFALEVFAQCEGETRFRRLSQPFLYSHSSSNVLEVEAIVTNHLVVRGSYRSLSLVVYGNTTEDLGQFNIDVDLDGSLANTVSVVEGDLPPALRPNNLSTEQTLSSLKSLSLKSIPQDIPLELRQLLQLILRMLVSPKFGLVKNKVLTSLLSVASIYATPCFPSMTTMHEQLGLDKLVYNQEVQLAIAEAKKELLEMHNSFTFQPGDQSTEFATDAMLVESEIESAAPKQLLDSLSHYYKFGSSPNDVAHRELSKRENMVFCLSLALLVSSARESCYHFVSCGGMEQLGYAFSSSLQNSSALKLLHLGVIEQATRHSVGCEGFLGWWPREDENIPSGTSERYNQLLKLLLHNQRHDVASLATYILHRLRFYEVSSRYECSILSVLGDLSGSGQATSSTVDILASARLQLKNLLKLINSSGPIEDLSTVACASRSLVLGDGGQLSFNSTSDLITRSNCCFSNNDMDQHLLSLMKVRNPLPSTSGDFAFWVELIAQGLPSELPLLCGLRATSYYTGAGLTLCSPKRVAAAGSHVIKRKKKFSAGFYSLKERGFLPLSAALLSSSALWSDTACTVDLFVDIVSYFEAIVLSLLSTRSGLIFLGCDPEVATTIIHALRGADNWKKEESISLRHASVLISKGFFCHPRDVALIIEMHLKAINAIDRLSSSGPESEDLLWVVWQLCGLARSDCGRQALLALVHFPEALSALIVILHSVRELDPFAPNSGASPLNLAIFHSTAEIFEVIVSDSSASSLGSWIGHAKELHRVLHSSSPGSSKKDAPARLLDWIDASVVYHRSGAIGLLRYTAILASGGDAHMASTSLLASDGMDVDNVIGDSSCTDGNIIENILGKRITEKDFPGVVLRDSSVVQLTTSFRILAFISDNSAVTAALYDEGAVMVIHAVLINCRLMLERSSNIYGQFLQPSCLLEFQDSAMLIHVHFAFLTSDLMLDVLNYLVDEGTECNSTSDLLLERNREQTLLDLLIPCLVLLINLLRKLKEAKEQHRNTKLVNALLQLHREVSPKLAACAADVSYPYPSFALGFQAACDLLVSALACWPVYGWTPGLFHFLLDSLHATSVLALGPKEICSMLCILNDLFAEEGVWLWENRAPRLSVLRTLAVRTLLGPKKEKEINWFLQAGLREKLLGQLKPHLGKIAQIILCCSASTLVVIQDMLRVFIIRIACISGDNASVLLQPMVLWIGDRLSEKLPMSDLDAYKVQRLLSFLSLLLEHPHGKRLFLKEGGLQMLIKVLEMCLAAASLDAKQLAQKGFSLLSWCVPVFKSIPLLSECKSSLQTPGIVERHVPEDMTAEESCLLLSLLLKFCKVLPAGKELLSCLLALRLFWSSDKGKDALLSLYLNVQSSSVEEQELEKQFENGLNRDFTLDWKEHPPLLCCWETLLRTPASKDDPPTYTVYVIGILSSGALSFCMDGESVNMERITAIKYLFGFENDNVAMDGLVEESIESVEELVNLLKASDSSFLPVLDTISLDQIHAIVDGGTERIEDYDFNEFGDKFSWECPENLRDRLTQTSLTSKRKISSMEGPNRRARGDSASAENAIQGAFPRGSLPTIVPSGPTRRDTFRQRKPNTSRPPSMHVDDYVARERSADGSNNPNVIAAPRIGSTSGRPPSIHVDEFMAWQRERQNPPGIVVTDSAAAQEKAATPENRTDAEKSSKSCHLKSDPDDDLQGIDIIFDAEESEPDDELPFPQTDDNLHQPAPLVVEQKSPRSIVEETESEVNETSQFSLGTPVASKVDENAQSEFSSRMLVSRPELPLAREPSISSDRKFNDLYEDTENFPPKTSTMSASPAAAVSSGVGASAFTKASPSSVQATVDSRMPPNFYSRSTGQQTVGSQGYFDAKMQPPLPPTPPPVTMSSLVSRSADRIVSQSSPFVSSMIDVQPHLPPGFHVQAEYLSGGASAPVTSSSLPDSKFGWTSHSSPGGSVRPHPPLPPTPPTYTISLSNLSSLKNLTSQTPVYNQSVGTNELQQTSLAHLGDARPGNLLAPFPILTTYPPPPLAPPLLFNRHGSAPVSLYGSNSAPYHNEKLPSISQHPPAIHSIPSVTQLQPLQPPQLPRPPQHLKPLVPASPQSEQSVPLLQSPLHMQMQMQSPQVLHQAQVSPPHVYYQTQQQENVSHSFTQQQIEHSRTQVPQQQGDIVTQQLDSGMSLQEFFRSPEAIQSLLSDRDKLCQLLEQHPKLMQMLQNLEHIAAIIVCELLNAIVEVLEKQRSPSCTENVLMAQSVFINLQTSQSILNEDANIFANDLAEIANCMTIDQLIIVFEFLNLEPVAYSFPTRISLITTGADSIFLSFHQSHPASTGLSEHRWRLLKT</sequence>
<dbReference type="EMBL" id="JAVYJV010000016">
    <property type="protein sequence ID" value="KAK4350693.1"/>
    <property type="molecule type" value="Genomic_DNA"/>
</dbReference>
<reference evidence="3" key="1">
    <citation type="submission" date="2023-12" db="EMBL/GenBank/DDBJ databases">
        <title>Genome assembly of Anisodus tanguticus.</title>
        <authorList>
            <person name="Wang Y.-J."/>
        </authorList>
    </citation>
    <scope>NUCLEOTIDE SEQUENCE</scope>
    <source>
        <strain evidence="3">KB-2021</strain>
        <tissue evidence="3">Leaf</tissue>
    </source>
</reference>
<evidence type="ECO:0000313" key="3">
    <source>
        <dbReference type="EMBL" id="KAK4350693.1"/>
    </source>
</evidence>
<feature type="region of interest" description="Disordered" evidence="1">
    <location>
        <begin position="1665"/>
        <end position="1699"/>
    </location>
</feature>
<keyword evidence="2" id="KW-0732">Signal</keyword>
<keyword evidence="4" id="KW-1185">Reference proteome</keyword>
<feature type="signal peptide" evidence="2">
    <location>
        <begin position="1"/>
        <end position="20"/>
    </location>
</feature>
<dbReference type="Proteomes" id="UP001291623">
    <property type="component" value="Unassembled WGS sequence"/>
</dbReference>
<evidence type="ECO:0008006" key="5">
    <source>
        <dbReference type="Google" id="ProtNLM"/>
    </source>
</evidence>
<feature type="compositionally biased region" description="Polar residues" evidence="1">
    <location>
        <begin position="1854"/>
        <end position="1865"/>
    </location>
</feature>
<feature type="compositionally biased region" description="Pro residues" evidence="1">
    <location>
        <begin position="1875"/>
        <end position="1884"/>
    </location>
</feature>
<feature type="compositionally biased region" description="Polar residues" evidence="1">
    <location>
        <begin position="1933"/>
        <end position="1953"/>
    </location>
</feature>